<reference evidence="8" key="1">
    <citation type="submission" date="2020-11" db="EMBL/GenBank/DDBJ databases">
        <authorList>
            <person name="Tran Van P."/>
        </authorList>
    </citation>
    <scope>NUCLEOTIDE SEQUENCE</scope>
</reference>
<evidence type="ECO:0000256" key="4">
    <source>
        <dbReference type="ARBA" id="ARBA00023136"/>
    </source>
</evidence>
<dbReference type="InterPro" id="IPR008253">
    <property type="entry name" value="Marvel"/>
</dbReference>
<accession>A0A7R9A546</accession>
<dbReference type="AlphaFoldDB" id="A0A7R9A546"/>
<feature type="transmembrane region" description="Helical" evidence="6">
    <location>
        <begin position="145"/>
        <end position="171"/>
    </location>
</feature>
<feature type="domain" description="MARVEL" evidence="7">
    <location>
        <begin position="5"/>
        <end position="174"/>
    </location>
</feature>
<proteinExistence type="predicted"/>
<organism evidence="8">
    <name type="scientific">Darwinula stevensoni</name>
    <dbReference type="NCBI Taxonomy" id="69355"/>
    <lineage>
        <taxon>Eukaryota</taxon>
        <taxon>Metazoa</taxon>
        <taxon>Ecdysozoa</taxon>
        <taxon>Arthropoda</taxon>
        <taxon>Crustacea</taxon>
        <taxon>Oligostraca</taxon>
        <taxon>Ostracoda</taxon>
        <taxon>Podocopa</taxon>
        <taxon>Podocopida</taxon>
        <taxon>Darwinulocopina</taxon>
        <taxon>Darwinuloidea</taxon>
        <taxon>Darwinulidae</taxon>
        <taxon>Darwinula</taxon>
    </lineage>
</organism>
<evidence type="ECO:0000256" key="1">
    <source>
        <dbReference type="ARBA" id="ARBA00004141"/>
    </source>
</evidence>
<evidence type="ECO:0000313" key="9">
    <source>
        <dbReference type="Proteomes" id="UP000677054"/>
    </source>
</evidence>
<evidence type="ECO:0000256" key="6">
    <source>
        <dbReference type="SAM" id="Phobius"/>
    </source>
</evidence>
<keyword evidence="3 6" id="KW-1133">Transmembrane helix</keyword>
<evidence type="ECO:0000256" key="2">
    <source>
        <dbReference type="ARBA" id="ARBA00022692"/>
    </source>
</evidence>
<comment type="subcellular location">
    <subcellularLocation>
        <location evidence="1">Membrane</location>
        <topology evidence="1">Multi-pass membrane protein</topology>
    </subcellularLocation>
</comment>
<evidence type="ECO:0000259" key="7">
    <source>
        <dbReference type="PROSITE" id="PS51225"/>
    </source>
</evidence>
<feature type="transmembrane region" description="Helical" evidence="6">
    <location>
        <begin position="115"/>
        <end position="133"/>
    </location>
</feature>
<dbReference type="GO" id="GO:0016020">
    <property type="term" value="C:membrane"/>
    <property type="evidence" value="ECO:0007669"/>
    <property type="project" value="UniProtKB-SubCell"/>
</dbReference>
<keyword evidence="4 5" id="KW-0472">Membrane</keyword>
<dbReference type="PROSITE" id="PS51225">
    <property type="entry name" value="MARVEL"/>
    <property type="match status" value="1"/>
</dbReference>
<evidence type="ECO:0000313" key="8">
    <source>
        <dbReference type="EMBL" id="CAD7247948.1"/>
    </source>
</evidence>
<dbReference type="Proteomes" id="UP000677054">
    <property type="component" value="Unassembled WGS sequence"/>
</dbReference>
<evidence type="ECO:0000256" key="5">
    <source>
        <dbReference type="PROSITE-ProRule" id="PRU00581"/>
    </source>
</evidence>
<evidence type="ECO:0000256" key="3">
    <source>
        <dbReference type="ARBA" id="ARBA00022989"/>
    </source>
</evidence>
<name>A0A7R9A546_9CRUS</name>
<dbReference type="EMBL" id="CAJPEV010001643">
    <property type="protein sequence ID" value="CAG0893669.1"/>
    <property type="molecule type" value="Genomic_DNA"/>
</dbReference>
<protein>
    <recommendedName>
        <fullName evidence="7">MARVEL domain-containing protein</fullName>
    </recommendedName>
</protein>
<keyword evidence="9" id="KW-1185">Reference proteome</keyword>
<gene>
    <name evidence="8" type="ORF">DSTB1V02_LOCUS7772</name>
</gene>
<sequence>MDVKALAKTPAFIKYGEIIFGLLALSLYRAAVEPTEFSLEPWEPLPPKAQALNINEEFVVTGTLLGLFLSTLVFPFALLFGHKTGSMVSLGRRPGEAFVTPARTDHPAPPYFQEMIHAAVSAFFYLVSGSLLLKEYTEGDRTKEARMAIASGAFCILVTVVFIADAVFAAFKWRRDDD</sequence>
<keyword evidence="2 5" id="KW-0812">Transmembrane</keyword>
<feature type="transmembrane region" description="Helical" evidence="6">
    <location>
        <begin position="58"/>
        <end position="80"/>
    </location>
</feature>
<dbReference type="EMBL" id="LR901160">
    <property type="protein sequence ID" value="CAD7247948.1"/>
    <property type="molecule type" value="Genomic_DNA"/>
</dbReference>